<dbReference type="SUPFAM" id="SSF52499">
    <property type="entry name" value="Isochorismatase-like hydrolases"/>
    <property type="match status" value="1"/>
</dbReference>
<protein>
    <submittedName>
        <fullName evidence="3">Isochorismatase family protein</fullName>
    </submittedName>
</protein>
<dbReference type="InterPro" id="IPR036380">
    <property type="entry name" value="Isochorismatase-like_sf"/>
</dbReference>
<evidence type="ECO:0000313" key="4">
    <source>
        <dbReference type="Proteomes" id="UP000708298"/>
    </source>
</evidence>
<organism evidence="3 4">
    <name type="scientific">Acidisoma silvae</name>
    <dbReference type="NCBI Taxonomy" id="2802396"/>
    <lineage>
        <taxon>Bacteria</taxon>
        <taxon>Pseudomonadati</taxon>
        <taxon>Pseudomonadota</taxon>
        <taxon>Alphaproteobacteria</taxon>
        <taxon>Acetobacterales</taxon>
        <taxon>Acidocellaceae</taxon>
        <taxon>Acidisoma</taxon>
    </lineage>
</organism>
<dbReference type="GO" id="GO:0016787">
    <property type="term" value="F:hydrolase activity"/>
    <property type="evidence" value="ECO:0007669"/>
    <property type="project" value="UniProtKB-KW"/>
</dbReference>
<dbReference type="Proteomes" id="UP000708298">
    <property type="component" value="Unassembled WGS sequence"/>
</dbReference>
<comment type="caution">
    <text evidence="3">The sequence shown here is derived from an EMBL/GenBank/DDBJ whole genome shotgun (WGS) entry which is preliminary data.</text>
</comment>
<accession>A0A964DZ82</accession>
<evidence type="ECO:0000256" key="1">
    <source>
        <dbReference type="ARBA" id="ARBA00022801"/>
    </source>
</evidence>
<keyword evidence="4" id="KW-1185">Reference proteome</keyword>
<evidence type="ECO:0000259" key="2">
    <source>
        <dbReference type="Pfam" id="PF00857"/>
    </source>
</evidence>
<gene>
    <name evidence="3" type="ORF">ASILVAE211_11640</name>
</gene>
<name>A0A964DZ82_9PROT</name>
<dbReference type="Pfam" id="PF00857">
    <property type="entry name" value="Isochorismatase"/>
    <property type="match status" value="1"/>
</dbReference>
<dbReference type="PANTHER" id="PTHR43540">
    <property type="entry name" value="PEROXYUREIDOACRYLATE/UREIDOACRYLATE AMIDOHYDROLASE-RELATED"/>
    <property type="match status" value="1"/>
</dbReference>
<dbReference type="PANTHER" id="PTHR43540:SF7">
    <property type="entry name" value="ISOCHORISMATASE FAMILY PROTEIN YECD"/>
    <property type="match status" value="1"/>
</dbReference>
<dbReference type="AlphaFoldDB" id="A0A964DZ82"/>
<keyword evidence="1" id="KW-0378">Hydrolase</keyword>
<reference evidence="3" key="1">
    <citation type="journal article" date="2021" name="Microorganisms">
        <title>Acidisoma silvae sp. nov. and Acidisomacellulosilytica sp. nov., Two Acidophilic Bacteria Isolated from Decaying Wood, Hydrolyzing Cellulose and Producing Poly-3-hydroxybutyrate.</title>
        <authorList>
            <person name="Mieszkin S."/>
            <person name="Pouder E."/>
            <person name="Uroz S."/>
            <person name="Simon-Colin C."/>
            <person name="Alain K."/>
        </authorList>
    </citation>
    <scope>NUCLEOTIDE SEQUENCE</scope>
    <source>
        <strain evidence="3">HW T2.11</strain>
    </source>
</reference>
<dbReference type="InterPro" id="IPR050272">
    <property type="entry name" value="Isochorismatase-like_hydrls"/>
</dbReference>
<feature type="domain" description="Isochorismatase-like" evidence="2">
    <location>
        <begin position="10"/>
        <end position="176"/>
    </location>
</feature>
<dbReference type="EMBL" id="JAESVB010000004">
    <property type="protein sequence ID" value="MCB8875834.1"/>
    <property type="molecule type" value="Genomic_DNA"/>
</dbReference>
<dbReference type="RefSeq" id="WP_227321481.1">
    <property type="nucleotide sequence ID" value="NZ_JAESVB010000004.1"/>
</dbReference>
<proteinExistence type="predicted"/>
<sequence length="187" mass="20179">MPVTTLDKQTALIIVDLQKGIVELPLLHPIAGILANARLLADAFRAKDLPVVLVNVDGSAPGRTERPRPAQIWPEGWTDFVPELGQRPGDIVVTKRSWGAFATTNLDARLTALGVTQVVILGIATGGGVEATARQAYEQGFHVTLAIDAMTDRRAEAHDYCLTHVFPRLGETATTQAIIDLLNTRNV</sequence>
<dbReference type="Gene3D" id="3.40.50.850">
    <property type="entry name" value="Isochorismatase-like"/>
    <property type="match status" value="1"/>
</dbReference>
<dbReference type="CDD" id="cd00431">
    <property type="entry name" value="cysteine_hydrolases"/>
    <property type="match status" value="1"/>
</dbReference>
<dbReference type="InterPro" id="IPR000868">
    <property type="entry name" value="Isochorismatase-like_dom"/>
</dbReference>
<evidence type="ECO:0000313" key="3">
    <source>
        <dbReference type="EMBL" id="MCB8875834.1"/>
    </source>
</evidence>
<reference evidence="3" key="2">
    <citation type="submission" date="2021-01" db="EMBL/GenBank/DDBJ databases">
        <authorList>
            <person name="Mieszkin S."/>
            <person name="Pouder E."/>
            <person name="Alain K."/>
        </authorList>
    </citation>
    <scope>NUCLEOTIDE SEQUENCE</scope>
    <source>
        <strain evidence="3">HW T2.11</strain>
    </source>
</reference>